<dbReference type="EMBL" id="BKCJ010001324">
    <property type="protein sequence ID" value="GEU40602.1"/>
    <property type="molecule type" value="Genomic_DNA"/>
</dbReference>
<proteinExistence type="predicted"/>
<evidence type="ECO:0000256" key="1">
    <source>
        <dbReference type="SAM" id="MobiDB-lite"/>
    </source>
</evidence>
<sequence length="250" mass="29891">MRSPIIGEKDKGKQKVVESEVPKKRKIQEQIDAQVARETEEEFARENKRLSKQLARDSEIARLHAEEELKMMIEGLDRSNEVKHPIIDWEIHSEEKREYWKIIRLGGHTAVYQFFIDMLKQFDREDLHQLWTLVKETLSIRPATKDKEKELWVDLKRLFEPDFEDQLWTHNQALMHDPVEWKLYDTCGVHHVFSKDQEIFMMVEKDYPLRKGLGTVMISNRLQVERYSQMANDLILKIHNIANSLRRRAD</sequence>
<feature type="region of interest" description="Disordered" evidence="1">
    <location>
        <begin position="1"/>
        <end position="23"/>
    </location>
</feature>
<name>A0A6L2JVJ4_TANCI</name>
<organism evidence="2">
    <name type="scientific">Tanacetum cinerariifolium</name>
    <name type="common">Dalmatian daisy</name>
    <name type="synonym">Chrysanthemum cinerariifolium</name>
    <dbReference type="NCBI Taxonomy" id="118510"/>
    <lineage>
        <taxon>Eukaryota</taxon>
        <taxon>Viridiplantae</taxon>
        <taxon>Streptophyta</taxon>
        <taxon>Embryophyta</taxon>
        <taxon>Tracheophyta</taxon>
        <taxon>Spermatophyta</taxon>
        <taxon>Magnoliopsida</taxon>
        <taxon>eudicotyledons</taxon>
        <taxon>Gunneridae</taxon>
        <taxon>Pentapetalae</taxon>
        <taxon>asterids</taxon>
        <taxon>campanulids</taxon>
        <taxon>Asterales</taxon>
        <taxon>Asteraceae</taxon>
        <taxon>Asteroideae</taxon>
        <taxon>Anthemideae</taxon>
        <taxon>Anthemidinae</taxon>
        <taxon>Tanacetum</taxon>
    </lineage>
</organism>
<feature type="compositionally biased region" description="Basic and acidic residues" evidence="1">
    <location>
        <begin position="7"/>
        <end position="22"/>
    </location>
</feature>
<gene>
    <name evidence="2" type="ORF">Tci_012580</name>
</gene>
<protein>
    <submittedName>
        <fullName evidence="2">Uncharacterized protein</fullName>
    </submittedName>
</protein>
<accession>A0A6L2JVJ4</accession>
<reference evidence="2" key="1">
    <citation type="journal article" date="2019" name="Sci. Rep.">
        <title>Draft genome of Tanacetum cinerariifolium, the natural source of mosquito coil.</title>
        <authorList>
            <person name="Yamashiro T."/>
            <person name="Shiraishi A."/>
            <person name="Satake H."/>
            <person name="Nakayama K."/>
        </authorList>
    </citation>
    <scope>NUCLEOTIDE SEQUENCE</scope>
</reference>
<comment type="caution">
    <text evidence="2">The sequence shown here is derived from an EMBL/GenBank/DDBJ whole genome shotgun (WGS) entry which is preliminary data.</text>
</comment>
<dbReference type="AlphaFoldDB" id="A0A6L2JVJ4"/>
<evidence type="ECO:0000313" key="2">
    <source>
        <dbReference type="EMBL" id="GEU40602.1"/>
    </source>
</evidence>